<accession>A0A2U8FWM3</accession>
<gene>
    <name evidence="1" type="ORF">DEH84_17660</name>
</gene>
<dbReference type="EMBL" id="CP029211">
    <property type="protein sequence ID" value="AWI55420.1"/>
    <property type="molecule type" value="Genomic_DNA"/>
</dbReference>
<sequence>MWLCFRFAITAIDRRSPDVRPYGLRVERDRRFLAVQVWEWDGDQYNVSMYLTSEFGDGTCKTEVLRSRYDAVSVDRLMDLLHQAGFEDVERRDGVLFQPVFFGRTPV</sequence>
<geneLocation type="plasmid" evidence="2">
    <name>ptb101</name>
</geneLocation>
<keyword evidence="1" id="KW-0614">Plasmid</keyword>
<reference evidence="1 2" key="1">
    <citation type="submission" date="2018-05" db="EMBL/GenBank/DDBJ databases">
        <title>complete genome sequence of Aquabacterium olei NBRC 110486.</title>
        <authorList>
            <person name="Tang B."/>
            <person name="Chang J."/>
            <person name="Zhang L."/>
            <person name="Yang H."/>
        </authorList>
    </citation>
    <scope>NUCLEOTIDE SEQUENCE [LARGE SCALE GENOMIC DNA]</scope>
    <source>
        <strain evidence="1 2">NBRC 110486</strain>
        <plasmid evidence="2">Plasmid ptb101</plasmid>
    </source>
</reference>
<evidence type="ECO:0000313" key="1">
    <source>
        <dbReference type="EMBL" id="AWI55420.1"/>
    </source>
</evidence>
<keyword evidence="2" id="KW-1185">Reference proteome</keyword>
<name>A0A2U8FWM3_9BURK</name>
<proteinExistence type="predicted"/>
<protein>
    <submittedName>
        <fullName evidence="1">Uncharacterized protein</fullName>
    </submittedName>
</protein>
<dbReference type="Proteomes" id="UP000244892">
    <property type="component" value="Plasmid pTB101"/>
</dbReference>
<evidence type="ECO:0000313" key="2">
    <source>
        <dbReference type="Proteomes" id="UP000244892"/>
    </source>
</evidence>
<dbReference type="AlphaFoldDB" id="A0A2U8FWM3"/>
<dbReference type="KEGG" id="aon:DEH84_17660"/>
<organism evidence="1 2">
    <name type="scientific">Aquabacterium olei</name>
    <dbReference type="NCBI Taxonomy" id="1296669"/>
    <lineage>
        <taxon>Bacteria</taxon>
        <taxon>Pseudomonadati</taxon>
        <taxon>Pseudomonadota</taxon>
        <taxon>Betaproteobacteria</taxon>
        <taxon>Burkholderiales</taxon>
        <taxon>Aquabacterium</taxon>
    </lineage>
</organism>